<evidence type="ECO:0000256" key="4">
    <source>
        <dbReference type="ARBA" id="ARBA00022679"/>
    </source>
</evidence>
<evidence type="ECO:0000256" key="3">
    <source>
        <dbReference type="ARBA" id="ARBA00022553"/>
    </source>
</evidence>
<comment type="subunit">
    <text evidence="9">At low DSF concentrations, interacts with RpfF.</text>
</comment>
<keyword evidence="8" id="KW-0902">Two-component regulatory system</keyword>
<evidence type="ECO:0000256" key="9">
    <source>
        <dbReference type="ARBA" id="ARBA00064003"/>
    </source>
</evidence>
<dbReference type="PROSITE" id="PS50113">
    <property type="entry name" value="PAC"/>
    <property type="match status" value="3"/>
</dbReference>
<dbReference type="GO" id="GO:0005524">
    <property type="term" value="F:ATP binding"/>
    <property type="evidence" value="ECO:0007669"/>
    <property type="project" value="UniProtKB-KW"/>
</dbReference>
<dbReference type="CDD" id="cd00130">
    <property type="entry name" value="PAS"/>
    <property type="match status" value="2"/>
</dbReference>
<dbReference type="eggNOG" id="COG0642">
    <property type="taxonomic scope" value="Bacteria"/>
</dbReference>
<evidence type="ECO:0000259" key="14">
    <source>
        <dbReference type="PROSITE" id="PS50110"/>
    </source>
</evidence>
<protein>
    <recommendedName>
        <fullName evidence="10">Sensory/regulatory protein RpfC</fullName>
        <ecNumber evidence="2">2.7.13.3</ecNumber>
    </recommendedName>
</protein>
<dbReference type="FunFam" id="3.30.565.10:FF:000010">
    <property type="entry name" value="Sensor histidine kinase RcsC"/>
    <property type="match status" value="1"/>
</dbReference>
<dbReference type="PROSITE" id="PS50109">
    <property type="entry name" value="HIS_KIN"/>
    <property type="match status" value="1"/>
</dbReference>
<feature type="domain" description="PAS" evidence="15">
    <location>
        <begin position="295"/>
        <end position="331"/>
    </location>
</feature>
<dbReference type="PROSITE" id="PS50110">
    <property type="entry name" value="RESPONSE_REGULATORY"/>
    <property type="match status" value="1"/>
</dbReference>
<dbReference type="InterPro" id="IPR035965">
    <property type="entry name" value="PAS-like_dom_sf"/>
</dbReference>
<dbReference type="SMART" id="SM00388">
    <property type="entry name" value="HisKA"/>
    <property type="match status" value="1"/>
</dbReference>
<dbReference type="Pfam" id="PF00072">
    <property type="entry name" value="Response_reg"/>
    <property type="match status" value="1"/>
</dbReference>
<keyword evidence="5" id="KW-0547">Nucleotide-binding</keyword>
<dbReference type="InterPro" id="IPR005467">
    <property type="entry name" value="His_kinase_dom"/>
</dbReference>
<evidence type="ECO:0000256" key="11">
    <source>
        <dbReference type="PROSITE-ProRule" id="PRU00169"/>
    </source>
</evidence>
<evidence type="ECO:0000259" key="15">
    <source>
        <dbReference type="PROSITE" id="PS50112"/>
    </source>
</evidence>
<dbReference type="InterPro" id="IPR004358">
    <property type="entry name" value="Sig_transdc_His_kin-like_C"/>
</dbReference>
<accession>F3YWB2</accession>
<evidence type="ECO:0000256" key="8">
    <source>
        <dbReference type="ARBA" id="ARBA00023012"/>
    </source>
</evidence>
<reference evidence="17 18" key="1">
    <citation type="journal article" date="2011" name="J. Bacteriol.">
        <title>Genome sequence of the mercury-methylating and pleomorphic Desulfovibrio africanus Strain Walvis Bay.</title>
        <authorList>
            <person name="Brown S.D."/>
            <person name="Wall J.D."/>
            <person name="Kucken A.M."/>
            <person name="Gilmour C.C."/>
            <person name="Podar M."/>
            <person name="Brandt C.C."/>
            <person name="Teshima H."/>
            <person name="Detter J.C."/>
            <person name="Han C.S."/>
            <person name="Land M.L."/>
            <person name="Lucas S."/>
            <person name="Han J."/>
            <person name="Pennacchio L."/>
            <person name="Nolan M."/>
            <person name="Pitluck S."/>
            <person name="Woyke T."/>
            <person name="Goodwin L."/>
            <person name="Palumbo A.V."/>
            <person name="Elias D.A."/>
        </authorList>
    </citation>
    <scope>NUCLEOTIDE SEQUENCE [LARGE SCALE GENOMIC DNA]</scope>
    <source>
        <strain evidence="17 18">Walvis Bay</strain>
    </source>
</reference>
<dbReference type="EMBL" id="CP003221">
    <property type="protein sequence ID" value="EGJ49215.1"/>
    <property type="molecule type" value="Genomic_DNA"/>
</dbReference>
<dbReference type="eggNOG" id="COG5002">
    <property type="taxonomic scope" value="Bacteria"/>
</dbReference>
<dbReference type="EC" id="2.7.13.3" evidence="2"/>
<dbReference type="SMART" id="SM00387">
    <property type="entry name" value="HATPase_c"/>
    <property type="match status" value="1"/>
</dbReference>
<keyword evidence="6 17" id="KW-0418">Kinase</keyword>
<evidence type="ECO:0000256" key="2">
    <source>
        <dbReference type="ARBA" id="ARBA00012438"/>
    </source>
</evidence>
<feature type="domain" description="PAC" evidence="16">
    <location>
        <begin position="243"/>
        <end position="294"/>
    </location>
</feature>
<dbReference type="InterPro" id="IPR036097">
    <property type="entry name" value="HisK_dim/P_sf"/>
</dbReference>
<organism evidence="17 18">
    <name type="scientific">Desulfocurvibacter africanus subsp. africanus str. Walvis Bay</name>
    <dbReference type="NCBI Taxonomy" id="690850"/>
    <lineage>
        <taxon>Bacteria</taxon>
        <taxon>Pseudomonadati</taxon>
        <taxon>Thermodesulfobacteriota</taxon>
        <taxon>Desulfovibrionia</taxon>
        <taxon>Desulfovibrionales</taxon>
        <taxon>Desulfovibrionaceae</taxon>
        <taxon>Desulfocurvibacter</taxon>
    </lineage>
</organism>
<dbReference type="Pfam" id="PF02518">
    <property type="entry name" value="HATPase_c"/>
    <property type="match status" value="1"/>
</dbReference>
<comment type="catalytic activity">
    <reaction evidence="1">
        <text>ATP + protein L-histidine = ADP + protein N-phospho-L-histidine.</text>
        <dbReference type="EC" id="2.7.13.3"/>
    </reaction>
</comment>
<dbReference type="InterPro" id="IPR036890">
    <property type="entry name" value="HATPase_C_sf"/>
</dbReference>
<dbReference type="KEGG" id="daf:Desaf_0866"/>
<evidence type="ECO:0000256" key="10">
    <source>
        <dbReference type="ARBA" id="ARBA00068150"/>
    </source>
</evidence>
<dbReference type="GO" id="GO:0000155">
    <property type="term" value="F:phosphorelay sensor kinase activity"/>
    <property type="evidence" value="ECO:0007669"/>
    <property type="project" value="InterPro"/>
</dbReference>
<dbReference type="NCBIfam" id="TIGR00229">
    <property type="entry name" value="sensory_box"/>
    <property type="match status" value="4"/>
</dbReference>
<dbReference type="SUPFAM" id="SSF52172">
    <property type="entry name" value="CheY-like"/>
    <property type="match status" value="1"/>
</dbReference>
<dbReference type="InterPro" id="IPR003594">
    <property type="entry name" value="HATPase_dom"/>
</dbReference>
<feature type="domain" description="Histidine kinase" evidence="13">
    <location>
        <begin position="569"/>
        <end position="798"/>
    </location>
</feature>
<dbReference type="Gene3D" id="3.30.565.10">
    <property type="entry name" value="Histidine kinase-like ATPase, C-terminal domain"/>
    <property type="match status" value="1"/>
</dbReference>
<dbReference type="Pfam" id="PF00512">
    <property type="entry name" value="HisKA"/>
    <property type="match status" value="1"/>
</dbReference>
<keyword evidence="7" id="KW-0067">ATP-binding</keyword>
<dbReference type="CDD" id="cd17546">
    <property type="entry name" value="REC_hyHK_CKI1_RcsC-like"/>
    <property type="match status" value="1"/>
</dbReference>
<feature type="domain" description="Response regulatory" evidence="14">
    <location>
        <begin position="822"/>
        <end position="939"/>
    </location>
</feature>
<evidence type="ECO:0000313" key="17">
    <source>
        <dbReference type="EMBL" id="EGJ49215.1"/>
    </source>
</evidence>
<evidence type="ECO:0000313" key="18">
    <source>
        <dbReference type="Proteomes" id="UP000007844"/>
    </source>
</evidence>
<feature type="modified residue" description="4-aspartylphosphate" evidence="11">
    <location>
        <position position="871"/>
    </location>
</feature>
<sequence>MPLAAMSKNEMEKALKRAQEQNARLRKRLAEAEKSEQLLKSIFEYIPEGLIIAEVPDASIRAISRHGLSLFDRPREAILGCTGPEVIKEWKVFHPDGVTQAEYDELPLIRAMTNGEDVREEEWIILRPDGKKIPVLINAGPIRGKEGTITGGVLAWIETEKRKQLEEALRESEARYRSFFEASRDVVLLTSPEGSILAANKAAQEMYGATEEELIEKGRQVFVDTSDPRLGAFLEERTRTGSARGEYRSRRKDGTLFPTEASSGVFTTMDGILRTTTILRDITERKRAEQALRESEDLLSRVLDALPVGVFIADAQGGIARVNPAGERIWGGARRAPLDRLDEYKGWWADSGRRIEAREWAFARAFERGETSMNEIIDIECFDGARKTIRNAAVPVRDASGRIISAIAVIEDISAERRAQEALRNREVQYRALAENSPDMIVRYSPDLHYLYVNPSIEHAVGIPPEAFKGKRIGQLGLPKDLQCSIAKAVHAVRKTGQEQTLEWSWETSVGTKHFQTMFAPEASRDGGVDSVLTISREITSLRRLEEDLRRARDAAEEANRAKSQFLANMSHEIRTPMNGIMGMVELALMGCKDARSREYLGYAKNSAVNLLDIVNDILDLSKIEAGRMELEKSVFRPREMLESLFAIQGSQAEQKGLRFKTHVDPNVPKRLVGDEGRLRQILTNLVGNAVKYTREGEVAVFVTAEVLKQDQEQGEHRRADLVSLVFSIRDTGIGIAPDKLPRIFEPFTRGAQDAEFGGTGLGLTITKQLVELMNGRIDVRSTLGQGSTFTVSLLLQTAPKEAIPAEPLGEGIAQDRAKPLRILLAEDNEINRFMALELLKLRGHEIVTADNGKQALEALAKEAFDLVLMDAQMPVMDGEEATRRIRAGEAGNPRIHIVALTAYALRGDRERFLAVGMDDYLSKPIDLEELERVLARIGSGDKSAE</sequence>
<evidence type="ECO:0000259" key="16">
    <source>
        <dbReference type="PROSITE" id="PS50113"/>
    </source>
</evidence>
<dbReference type="InterPro" id="IPR000014">
    <property type="entry name" value="PAS"/>
</dbReference>
<dbReference type="Pfam" id="PF08448">
    <property type="entry name" value="PAS_4"/>
    <property type="match status" value="2"/>
</dbReference>
<evidence type="ECO:0000256" key="1">
    <source>
        <dbReference type="ARBA" id="ARBA00000085"/>
    </source>
</evidence>
<dbReference type="InterPro" id="IPR003661">
    <property type="entry name" value="HisK_dim/P_dom"/>
</dbReference>
<dbReference type="PANTHER" id="PTHR43047:SF64">
    <property type="entry name" value="HISTIDINE KINASE CONTAINING CHEY-HOMOLOGOUS RECEIVER DOMAIN AND PAS DOMAIN-RELATED"/>
    <property type="match status" value="1"/>
</dbReference>
<keyword evidence="18" id="KW-1185">Reference proteome</keyword>
<dbReference type="InterPro" id="IPR001610">
    <property type="entry name" value="PAC"/>
</dbReference>
<dbReference type="PANTHER" id="PTHR43047">
    <property type="entry name" value="TWO-COMPONENT HISTIDINE PROTEIN KINASE"/>
    <property type="match status" value="1"/>
</dbReference>
<dbReference type="Proteomes" id="UP000007844">
    <property type="component" value="Chromosome"/>
</dbReference>
<feature type="domain" description="PAS" evidence="15">
    <location>
        <begin position="172"/>
        <end position="217"/>
    </location>
</feature>
<dbReference type="Gene3D" id="1.10.287.130">
    <property type="match status" value="1"/>
</dbReference>
<keyword evidence="3 11" id="KW-0597">Phosphoprotein</keyword>
<name>F3YWB2_DESAF</name>
<dbReference type="SUPFAM" id="SSF55874">
    <property type="entry name" value="ATPase domain of HSP90 chaperone/DNA topoisomerase II/histidine kinase"/>
    <property type="match status" value="1"/>
</dbReference>
<dbReference type="Pfam" id="PF13426">
    <property type="entry name" value="PAS_9"/>
    <property type="match status" value="2"/>
</dbReference>
<feature type="domain" description="PAC" evidence="16">
    <location>
        <begin position="372"/>
        <end position="425"/>
    </location>
</feature>
<gene>
    <name evidence="17" type="ORF">Desaf_0866</name>
</gene>
<keyword evidence="12" id="KW-0175">Coiled coil</keyword>
<dbReference type="STRING" id="690850.Desaf_0866"/>
<dbReference type="FunFam" id="1.10.287.130:FF:000002">
    <property type="entry name" value="Two-component osmosensing histidine kinase"/>
    <property type="match status" value="1"/>
</dbReference>
<dbReference type="InterPro" id="IPR011006">
    <property type="entry name" value="CheY-like_superfamily"/>
</dbReference>
<dbReference type="HOGENOM" id="CLU_000445_114_15_7"/>
<dbReference type="InterPro" id="IPR001789">
    <property type="entry name" value="Sig_transdc_resp-reg_receiver"/>
</dbReference>
<dbReference type="CDD" id="cd16922">
    <property type="entry name" value="HATPase_EvgS-ArcB-TorS-like"/>
    <property type="match status" value="1"/>
</dbReference>
<dbReference type="PROSITE" id="PS50112">
    <property type="entry name" value="PAS"/>
    <property type="match status" value="3"/>
</dbReference>
<feature type="coiled-coil region" evidence="12">
    <location>
        <begin position="4"/>
        <end position="42"/>
    </location>
</feature>
<dbReference type="Gene3D" id="3.40.50.2300">
    <property type="match status" value="1"/>
</dbReference>
<dbReference type="InterPro" id="IPR013656">
    <property type="entry name" value="PAS_4"/>
</dbReference>
<keyword evidence="4" id="KW-0808">Transferase</keyword>
<dbReference type="PRINTS" id="PR00344">
    <property type="entry name" value="BCTRLSENSOR"/>
</dbReference>
<evidence type="ECO:0000256" key="5">
    <source>
        <dbReference type="ARBA" id="ARBA00022741"/>
    </source>
</evidence>
<dbReference type="InterPro" id="IPR000700">
    <property type="entry name" value="PAS-assoc_C"/>
</dbReference>
<dbReference type="SMART" id="SM00086">
    <property type="entry name" value="PAC"/>
    <property type="match status" value="3"/>
</dbReference>
<evidence type="ECO:0000256" key="7">
    <source>
        <dbReference type="ARBA" id="ARBA00022840"/>
    </source>
</evidence>
<dbReference type="SMART" id="SM00448">
    <property type="entry name" value="REC"/>
    <property type="match status" value="1"/>
</dbReference>
<feature type="coiled-coil region" evidence="12">
    <location>
        <begin position="535"/>
        <end position="569"/>
    </location>
</feature>
<feature type="domain" description="PAS" evidence="15">
    <location>
        <begin position="426"/>
        <end position="481"/>
    </location>
</feature>
<evidence type="ECO:0000256" key="6">
    <source>
        <dbReference type="ARBA" id="ARBA00022777"/>
    </source>
</evidence>
<feature type="domain" description="PAC" evidence="16">
    <location>
        <begin position="119"/>
        <end position="171"/>
    </location>
</feature>
<evidence type="ECO:0000256" key="12">
    <source>
        <dbReference type="SAM" id="Coils"/>
    </source>
</evidence>
<dbReference type="Gene3D" id="3.30.450.20">
    <property type="entry name" value="PAS domain"/>
    <property type="match status" value="4"/>
</dbReference>
<dbReference type="SUPFAM" id="SSF55785">
    <property type="entry name" value="PYP-like sensor domain (PAS domain)"/>
    <property type="match status" value="4"/>
</dbReference>
<dbReference type="CDD" id="cd00082">
    <property type="entry name" value="HisKA"/>
    <property type="match status" value="1"/>
</dbReference>
<proteinExistence type="predicted"/>
<dbReference type="SUPFAM" id="SSF47384">
    <property type="entry name" value="Homodimeric domain of signal transducing histidine kinase"/>
    <property type="match status" value="1"/>
</dbReference>
<dbReference type="SMART" id="SM00091">
    <property type="entry name" value="PAS"/>
    <property type="match status" value="4"/>
</dbReference>
<evidence type="ECO:0000259" key="13">
    <source>
        <dbReference type="PROSITE" id="PS50109"/>
    </source>
</evidence>
<dbReference type="AlphaFoldDB" id="F3YWB2"/>